<dbReference type="Proteomes" id="UP000727857">
    <property type="component" value="Unassembled WGS sequence"/>
</dbReference>
<dbReference type="EMBL" id="JADINF010000047">
    <property type="protein sequence ID" value="MBO8423765.1"/>
    <property type="molecule type" value="Genomic_DNA"/>
</dbReference>
<evidence type="ECO:0000313" key="5">
    <source>
        <dbReference type="EMBL" id="MBO8423765.1"/>
    </source>
</evidence>
<gene>
    <name evidence="5" type="ORF">IAB16_01895</name>
</gene>
<dbReference type="GO" id="GO:0032259">
    <property type="term" value="P:methylation"/>
    <property type="evidence" value="ECO:0007669"/>
    <property type="project" value="UniProtKB-KW"/>
</dbReference>
<keyword evidence="1 5" id="KW-0489">Methyltransferase</keyword>
<accession>A0A940DF98</accession>
<keyword evidence="2" id="KW-0808">Transferase</keyword>
<dbReference type="PANTHER" id="PTHR43464">
    <property type="entry name" value="METHYLTRANSFERASE"/>
    <property type="match status" value="1"/>
</dbReference>
<reference evidence="5" key="1">
    <citation type="submission" date="2020-10" db="EMBL/GenBank/DDBJ databases">
        <authorList>
            <person name="Gilroy R."/>
        </authorList>
    </citation>
    <scope>NUCLEOTIDE SEQUENCE</scope>
    <source>
        <strain evidence="5">517</strain>
    </source>
</reference>
<proteinExistence type="predicted"/>
<dbReference type="Gene3D" id="3.40.50.150">
    <property type="entry name" value="Vaccinia Virus protein VP39"/>
    <property type="match status" value="1"/>
</dbReference>
<organism evidence="5 6">
    <name type="scientific">Candidatus Stercoripulliclostridium pullicola</name>
    <dbReference type="NCBI Taxonomy" id="2840953"/>
    <lineage>
        <taxon>Bacteria</taxon>
        <taxon>Bacillati</taxon>
        <taxon>Bacillota</taxon>
        <taxon>Clostridia</taxon>
        <taxon>Eubacteriales</taxon>
        <taxon>Candidatus Stercoripulliclostridium</taxon>
    </lineage>
</organism>
<dbReference type="GO" id="GO:0008168">
    <property type="term" value="F:methyltransferase activity"/>
    <property type="evidence" value="ECO:0007669"/>
    <property type="project" value="UniProtKB-KW"/>
</dbReference>
<dbReference type="PANTHER" id="PTHR43464:SF19">
    <property type="entry name" value="UBIQUINONE BIOSYNTHESIS O-METHYLTRANSFERASE, MITOCHONDRIAL"/>
    <property type="match status" value="1"/>
</dbReference>
<dbReference type="InterPro" id="IPR029063">
    <property type="entry name" value="SAM-dependent_MTases_sf"/>
</dbReference>
<evidence type="ECO:0000256" key="1">
    <source>
        <dbReference type="ARBA" id="ARBA00022603"/>
    </source>
</evidence>
<dbReference type="Pfam" id="PF13649">
    <property type="entry name" value="Methyltransf_25"/>
    <property type="match status" value="1"/>
</dbReference>
<sequence>MFGRNKSDKSRKEIEAVRKNYDLNAQKEWERLDGFSFEFEIAKRYLKKFMRGKTVLDIGGGPGRYSVYLAELGYDVTLVDLSEGNVELAKRKFREYGVKAEAHVCDARDLSALELGKFDNVLLMGPLYHLSAVSDREKCVEEAKKHLADDGVLFASFITITAGYNYYLDTAPENLIDEPALDLFDRMAKDESWSGRAFTQATFINSVEVLPFFEKLGFEKLALLGQEGLAGPRLTAIEAASEKVRQKYLEISLKVCENPQYYAYSNHLLYAGRVKR</sequence>
<feature type="domain" description="Methyltransferase" evidence="4">
    <location>
        <begin position="55"/>
        <end position="151"/>
    </location>
</feature>
<dbReference type="InterPro" id="IPR041698">
    <property type="entry name" value="Methyltransf_25"/>
</dbReference>
<reference evidence="5" key="2">
    <citation type="journal article" date="2021" name="PeerJ">
        <title>Extensive microbial diversity within the chicken gut microbiome revealed by metagenomics and culture.</title>
        <authorList>
            <person name="Gilroy R."/>
            <person name="Ravi A."/>
            <person name="Getino M."/>
            <person name="Pursley I."/>
            <person name="Horton D.L."/>
            <person name="Alikhan N.F."/>
            <person name="Baker D."/>
            <person name="Gharbi K."/>
            <person name="Hall N."/>
            <person name="Watson M."/>
            <person name="Adriaenssens E.M."/>
            <person name="Foster-Nyarko E."/>
            <person name="Jarju S."/>
            <person name="Secka A."/>
            <person name="Antonio M."/>
            <person name="Oren A."/>
            <person name="Chaudhuri R.R."/>
            <person name="La Ragione R."/>
            <person name="Hildebrand F."/>
            <person name="Pallen M.J."/>
        </authorList>
    </citation>
    <scope>NUCLEOTIDE SEQUENCE</scope>
    <source>
        <strain evidence="5">517</strain>
    </source>
</reference>
<keyword evidence="3" id="KW-0949">S-adenosyl-L-methionine</keyword>
<protein>
    <submittedName>
        <fullName evidence="5">Class I SAM-dependent methyltransferase</fullName>
    </submittedName>
</protein>
<evidence type="ECO:0000259" key="4">
    <source>
        <dbReference type="Pfam" id="PF13649"/>
    </source>
</evidence>
<dbReference type="AlphaFoldDB" id="A0A940DF98"/>
<dbReference type="CDD" id="cd02440">
    <property type="entry name" value="AdoMet_MTases"/>
    <property type="match status" value="1"/>
</dbReference>
<comment type="caution">
    <text evidence="5">The sequence shown here is derived from an EMBL/GenBank/DDBJ whole genome shotgun (WGS) entry which is preliminary data.</text>
</comment>
<evidence type="ECO:0000256" key="2">
    <source>
        <dbReference type="ARBA" id="ARBA00022679"/>
    </source>
</evidence>
<evidence type="ECO:0000313" key="6">
    <source>
        <dbReference type="Proteomes" id="UP000727857"/>
    </source>
</evidence>
<evidence type="ECO:0000256" key="3">
    <source>
        <dbReference type="ARBA" id="ARBA00022691"/>
    </source>
</evidence>
<dbReference type="SUPFAM" id="SSF53335">
    <property type="entry name" value="S-adenosyl-L-methionine-dependent methyltransferases"/>
    <property type="match status" value="1"/>
</dbReference>
<name>A0A940DF98_9FIRM</name>